<organism evidence="3 4">
    <name type="scientific">Levilinea saccharolytica</name>
    <dbReference type="NCBI Taxonomy" id="229921"/>
    <lineage>
        <taxon>Bacteria</taxon>
        <taxon>Bacillati</taxon>
        <taxon>Chloroflexota</taxon>
        <taxon>Anaerolineae</taxon>
        <taxon>Anaerolineales</taxon>
        <taxon>Anaerolineaceae</taxon>
        <taxon>Levilinea</taxon>
    </lineage>
</organism>
<gene>
    <name evidence="3" type="ORF">ADN01_07960</name>
</gene>
<comment type="caution">
    <text evidence="3">The sequence shown here is derived from an EMBL/GenBank/DDBJ whole genome shotgun (WGS) entry which is preliminary data.</text>
</comment>
<name>A0A0P6YF89_9CHLR</name>
<dbReference type="Proteomes" id="UP000050501">
    <property type="component" value="Unassembled WGS sequence"/>
</dbReference>
<feature type="region of interest" description="Disordered" evidence="1">
    <location>
        <begin position="26"/>
        <end position="64"/>
    </location>
</feature>
<dbReference type="AlphaFoldDB" id="A0A0P6YF89"/>
<feature type="chain" id="PRO_5006133570" description="Lipoprotein" evidence="2">
    <location>
        <begin position="23"/>
        <end position="164"/>
    </location>
</feature>
<reference evidence="3 4" key="1">
    <citation type="submission" date="2015-07" db="EMBL/GenBank/DDBJ databases">
        <title>Genome sequence of Levilinea saccharolytica DSM 16555.</title>
        <authorList>
            <person name="Hemp J."/>
            <person name="Ward L.M."/>
            <person name="Pace L.A."/>
            <person name="Fischer W.W."/>
        </authorList>
    </citation>
    <scope>NUCLEOTIDE SEQUENCE [LARGE SCALE GENOMIC DNA]</scope>
    <source>
        <strain evidence="3 4">KIBI-1</strain>
    </source>
</reference>
<dbReference type="OrthoDB" id="8546895at2"/>
<protein>
    <recommendedName>
        <fullName evidence="5">Lipoprotein</fullName>
    </recommendedName>
</protein>
<keyword evidence="4" id="KW-1185">Reference proteome</keyword>
<evidence type="ECO:0000313" key="4">
    <source>
        <dbReference type="Proteomes" id="UP000050501"/>
    </source>
</evidence>
<dbReference type="PROSITE" id="PS51257">
    <property type="entry name" value="PROKAR_LIPOPROTEIN"/>
    <property type="match status" value="1"/>
</dbReference>
<evidence type="ECO:0008006" key="5">
    <source>
        <dbReference type="Google" id="ProtNLM"/>
    </source>
</evidence>
<sequence length="164" mass="17674">MKKMMLALILFAGLLAGCVDGAAQMPPKPSPLPRGTESGPDTPVTNETSVPRPQPPISEEGMDKETAFVDSAEVLILESDPPQIHVLVKGNAPTPCHFPKMVINPPDSRGRIQVEVYTLVNPEMICTQVLSPFVLNEAVDMQDQPGGKYSVSVNGKPIGEFDWP</sequence>
<dbReference type="STRING" id="229921.ADN01_07960"/>
<evidence type="ECO:0000256" key="2">
    <source>
        <dbReference type="SAM" id="SignalP"/>
    </source>
</evidence>
<accession>A0A0P6YF89</accession>
<evidence type="ECO:0000313" key="3">
    <source>
        <dbReference type="EMBL" id="KPL83631.1"/>
    </source>
</evidence>
<dbReference type="EMBL" id="LGCM01000029">
    <property type="protein sequence ID" value="KPL83631.1"/>
    <property type="molecule type" value="Genomic_DNA"/>
</dbReference>
<dbReference type="RefSeq" id="WP_062419033.1">
    <property type="nucleotide sequence ID" value="NZ_DF967974.1"/>
</dbReference>
<keyword evidence="2" id="KW-0732">Signal</keyword>
<proteinExistence type="predicted"/>
<feature type="signal peptide" evidence="2">
    <location>
        <begin position="1"/>
        <end position="22"/>
    </location>
</feature>
<evidence type="ECO:0000256" key="1">
    <source>
        <dbReference type="SAM" id="MobiDB-lite"/>
    </source>
</evidence>